<dbReference type="GO" id="GO:0000298">
    <property type="term" value="F:endopolyphosphatase activity"/>
    <property type="evidence" value="ECO:0007669"/>
    <property type="project" value="TreeGrafter"/>
</dbReference>
<dbReference type="SUPFAM" id="SSF56300">
    <property type="entry name" value="Metallo-dependent phosphatases"/>
    <property type="match status" value="1"/>
</dbReference>
<keyword evidence="1" id="KW-1133">Transmembrane helix</keyword>
<dbReference type="InterPro" id="IPR050126">
    <property type="entry name" value="Ap4A_hydrolase"/>
</dbReference>
<feature type="transmembrane region" description="Helical" evidence="1">
    <location>
        <begin position="106"/>
        <end position="124"/>
    </location>
</feature>
<accession>A0A093UVA0</accession>
<organism evidence="3">
    <name type="scientific">Talaromyces marneffei PM1</name>
    <dbReference type="NCBI Taxonomy" id="1077442"/>
    <lineage>
        <taxon>Eukaryota</taxon>
        <taxon>Fungi</taxon>
        <taxon>Dikarya</taxon>
        <taxon>Ascomycota</taxon>
        <taxon>Pezizomycotina</taxon>
        <taxon>Eurotiomycetes</taxon>
        <taxon>Eurotiomycetidae</taxon>
        <taxon>Eurotiales</taxon>
        <taxon>Trichocomaceae</taxon>
        <taxon>Talaromyces</taxon>
        <taxon>Talaromyces sect. Talaromyces</taxon>
    </lineage>
</organism>
<dbReference type="GO" id="GO:0005737">
    <property type="term" value="C:cytoplasm"/>
    <property type="evidence" value="ECO:0007669"/>
    <property type="project" value="TreeGrafter"/>
</dbReference>
<evidence type="ECO:0000313" key="3">
    <source>
        <dbReference type="EMBL" id="KFX43855.1"/>
    </source>
</evidence>
<sequence>MARDVMHSIGYPPEPTSFEIDMDNLSVSSSDDDDEVINTRSRSAFFQSFPQDISAQRPLISFVTNKWDTSHSSRGRSSSSASSTSFDWHRVPLLGFIVSVVMAPKFRRYLVVYAILLMSAYTGWEAVLQPMIKEHEDILTSLNVDTLEKVGGWFGTNVRPEFVDVVSMRTLNPALLPSLEKKQGKSSRRLVIVGDVHGCKDELEKLLKKVSFDPAGDHLILTGDMISKGPKSGGVVDLARELGASCVRGNHEDRILLERSDMKLHTNEVSDQEYTVVSDTAERKVAKSLTDEQAAWLQDCPVILKVGVIKDMGEVAVVHGGLVPGVPLERQELSSVMSMRTIDLDTHVPSSNKSGIPWFKVYNQYHKLLASGQEEVDSSVLPKTMTVIYGHDAAKSLNIRQYTKGLDSGCVYGRKLSALVIEDGGKNKVVQVKCDEYVKS</sequence>
<dbReference type="InterPro" id="IPR029052">
    <property type="entry name" value="Metallo-depent_PP-like"/>
</dbReference>
<dbReference type="eggNOG" id="KOG0371">
    <property type="taxonomic scope" value="Eukaryota"/>
</dbReference>
<gene>
    <name evidence="3" type="ORF">GQ26_0320690</name>
</gene>
<reference evidence="3" key="2">
    <citation type="journal article" date="2014" name="PLoS Genet.">
        <title>Signature gene expression reveals novel clues to the molecular mechanisms of dimorphic transition in Penicillium marneffei.</title>
        <authorList>
            <person name="Yang E."/>
            <person name="Wang G."/>
            <person name="Cai J."/>
            <person name="Woo P.C."/>
            <person name="Lau S.K."/>
            <person name="Yuen K.-Y."/>
            <person name="Chow W.-N."/>
            <person name="Lin X."/>
        </authorList>
    </citation>
    <scope>NUCLEOTIDE SEQUENCE</scope>
    <source>
        <strain evidence="3">PM1</strain>
    </source>
</reference>
<dbReference type="InterPro" id="IPR004843">
    <property type="entry name" value="Calcineurin-like_PHP"/>
</dbReference>
<evidence type="ECO:0000259" key="2">
    <source>
        <dbReference type="Pfam" id="PF00149"/>
    </source>
</evidence>
<dbReference type="CDD" id="cd00144">
    <property type="entry name" value="MPP_PPP_family"/>
    <property type="match status" value="1"/>
</dbReference>
<reference key="1">
    <citation type="journal article" date="2014" name="PLoS Genet.">
        <title>Signature Gene Expression Reveals Novel Clues to the Molecular Mechanisms of Dimorphic Transition in Penicillium marneffei.</title>
        <authorList>
            <person name="Yang E."/>
            <person name="Wang G."/>
            <person name="Cai J."/>
            <person name="Woo P.C."/>
            <person name="Lau S.K."/>
            <person name="Yuen K.-Y."/>
            <person name="Chow W.-N."/>
            <person name="Lin X."/>
        </authorList>
    </citation>
    <scope>NUCLEOTIDE SEQUENCE [LARGE SCALE GENOMIC DNA]</scope>
    <source>
        <strain>PM1</strain>
    </source>
</reference>
<keyword evidence="1" id="KW-0812">Transmembrane</keyword>
<dbReference type="AlphaFoldDB" id="A0A093UVA0"/>
<evidence type="ECO:0000256" key="1">
    <source>
        <dbReference type="SAM" id="Phobius"/>
    </source>
</evidence>
<proteinExistence type="predicted"/>
<dbReference type="EMBL" id="JPOX01000032">
    <property type="protein sequence ID" value="KFX43855.1"/>
    <property type="molecule type" value="Genomic_DNA"/>
</dbReference>
<dbReference type="GO" id="GO:0006798">
    <property type="term" value="P:polyphosphate catabolic process"/>
    <property type="evidence" value="ECO:0007669"/>
    <property type="project" value="TreeGrafter"/>
</dbReference>
<keyword evidence="1" id="KW-0472">Membrane</keyword>
<dbReference type="Pfam" id="PF00149">
    <property type="entry name" value="Metallophos"/>
    <property type="match status" value="1"/>
</dbReference>
<feature type="domain" description="Calcineurin-like phosphoesterase" evidence="2">
    <location>
        <begin position="189"/>
        <end position="361"/>
    </location>
</feature>
<name>A0A093UVA0_TALMA</name>
<dbReference type="PANTHER" id="PTHR42850:SF4">
    <property type="entry name" value="ZINC-DEPENDENT ENDOPOLYPHOSPHATASE"/>
    <property type="match status" value="1"/>
</dbReference>
<dbReference type="PANTHER" id="PTHR42850">
    <property type="entry name" value="METALLOPHOSPHOESTERASE"/>
    <property type="match status" value="1"/>
</dbReference>
<protein>
    <submittedName>
        <fullName evidence="3">Bis(5'-nucleosyl)-tetraphosphatase, symmetrical</fullName>
    </submittedName>
</protein>
<dbReference type="HOGENOM" id="CLU_023125_0_0_1"/>
<dbReference type="Gene3D" id="3.60.21.10">
    <property type="match status" value="1"/>
</dbReference>
<comment type="caution">
    <text evidence="3">The sequence shown here is derived from an EMBL/GenBank/DDBJ whole genome shotgun (WGS) entry which is preliminary data.</text>
</comment>
<dbReference type="GO" id="GO:0016791">
    <property type="term" value="F:phosphatase activity"/>
    <property type="evidence" value="ECO:0007669"/>
    <property type="project" value="TreeGrafter"/>
</dbReference>